<reference evidence="17" key="1">
    <citation type="submission" date="2016-11" db="EMBL/GenBank/DDBJ databases">
        <authorList>
            <person name="Varghese N."/>
            <person name="Submissions S."/>
        </authorList>
    </citation>
    <scope>NUCLEOTIDE SEQUENCE [LARGE SCALE GENOMIC DNA]</scope>
    <source>
        <strain evidence="17">DSM 27370</strain>
    </source>
</reference>
<dbReference type="GO" id="GO:0008955">
    <property type="term" value="F:peptidoglycan glycosyltransferase activity"/>
    <property type="evidence" value="ECO:0007669"/>
    <property type="project" value="UniProtKB-EC"/>
</dbReference>
<dbReference type="SUPFAM" id="SSF53955">
    <property type="entry name" value="Lysozyme-like"/>
    <property type="match status" value="1"/>
</dbReference>
<dbReference type="GO" id="GO:0009252">
    <property type="term" value="P:peptidoglycan biosynthetic process"/>
    <property type="evidence" value="ECO:0007669"/>
    <property type="project" value="InterPro"/>
</dbReference>
<proteinExistence type="inferred from homology"/>
<evidence type="ECO:0000256" key="10">
    <source>
        <dbReference type="ARBA" id="ARBA00044770"/>
    </source>
</evidence>
<dbReference type="GO" id="GO:0008658">
    <property type="term" value="F:penicillin binding"/>
    <property type="evidence" value="ECO:0007669"/>
    <property type="project" value="InterPro"/>
</dbReference>
<dbReference type="AlphaFoldDB" id="A0A1M4ZL72"/>
<dbReference type="InterPro" id="IPR050396">
    <property type="entry name" value="Glycosyltr_51/Transpeptidase"/>
</dbReference>
<keyword evidence="8" id="KW-0378">Hydrolase</keyword>
<evidence type="ECO:0000259" key="15">
    <source>
        <dbReference type="Pfam" id="PF06832"/>
    </source>
</evidence>
<keyword evidence="6" id="KW-0328">Glycosyltransferase</keyword>
<keyword evidence="5" id="KW-0645">Protease</keyword>
<keyword evidence="12" id="KW-1133">Transmembrane helix</keyword>
<dbReference type="InterPro" id="IPR001264">
    <property type="entry name" value="Glyco_trans_51"/>
</dbReference>
<evidence type="ECO:0000256" key="1">
    <source>
        <dbReference type="ARBA" id="ARBA00004752"/>
    </source>
</evidence>
<dbReference type="Proteomes" id="UP000184480">
    <property type="component" value="Unassembled WGS sequence"/>
</dbReference>
<dbReference type="GO" id="GO:0006508">
    <property type="term" value="P:proteolysis"/>
    <property type="evidence" value="ECO:0007669"/>
    <property type="project" value="UniProtKB-KW"/>
</dbReference>
<feature type="domain" description="Penicillin-binding C-terminal" evidence="15">
    <location>
        <begin position="726"/>
        <end position="816"/>
    </location>
</feature>
<dbReference type="GO" id="GO:0004180">
    <property type="term" value="F:carboxypeptidase activity"/>
    <property type="evidence" value="ECO:0007669"/>
    <property type="project" value="UniProtKB-KW"/>
</dbReference>
<dbReference type="SUPFAM" id="SSF56601">
    <property type="entry name" value="beta-lactamase/transpeptidase-like"/>
    <property type="match status" value="1"/>
</dbReference>
<accession>A0A1M4ZL72</accession>
<protein>
    <recommendedName>
        <fullName evidence="10">peptidoglycan glycosyltransferase</fullName>
        <ecNumber evidence="10">2.4.99.28</ecNumber>
    </recommendedName>
</protein>
<evidence type="ECO:0000259" key="13">
    <source>
        <dbReference type="Pfam" id="PF00905"/>
    </source>
</evidence>
<dbReference type="PANTHER" id="PTHR32282:SF15">
    <property type="entry name" value="PENICILLIN-BINDING PROTEIN 1C"/>
    <property type="match status" value="1"/>
</dbReference>
<comment type="catalytic activity">
    <reaction evidence="11">
        <text>[GlcNAc-(1-&gt;4)-Mur2Ac(oyl-L-Ala-gamma-D-Glu-L-Lys-D-Ala-D-Ala)](n)-di-trans,octa-cis-undecaprenyl diphosphate + beta-D-GlcNAc-(1-&gt;4)-Mur2Ac(oyl-L-Ala-gamma-D-Glu-L-Lys-D-Ala-D-Ala)-di-trans,octa-cis-undecaprenyl diphosphate = [GlcNAc-(1-&gt;4)-Mur2Ac(oyl-L-Ala-gamma-D-Glu-L-Lys-D-Ala-D-Ala)](n+1)-di-trans,octa-cis-undecaprenyl diphosphate + di-trans,octa-cis-undecaprenyl diphosphate + H(+)</text>
        <dbReference type="Rhea" id="RHEA:23708"/>
        <dbReference type="Rhea" id="RHEA-COMP:9602"/>
        <dbReference type="Rhea" id="RHEA-COMP:9603"/>
        <dbReference type="ChEBI" id="CHEBI:15378"/>
        <dbReference type="ChEBI" id="CHEBI:58405"/>
        <dbReference type="ChEBI" id="CHEBI:60033"/>
        <dbReference type="ChEBI" id="CHEBI:78435"/>
        <dbReference type="EC" id="2.4.99.28"/>
    </reaction>
</comment>
<evidence type="ECO:0000313" key="16">
    <source>
        <dbReference type="EMBL" id="SHF18830.1"/>
    </source>
</evidence>
<feature type="domain" description="Glycosyl transferase family 51" evidence="14">
    <location>
        <begin position="93"/>
        <end position="260"/>
    </location>
</feature>
<comment type="pathway">
    <text evidence="1">Cell wall biogenesis; peptidoglycan biosynthesis.</text>
</comment>
<dbReference type="PANTHER" id="PTHR32282">
    <property type="entry name" value="BINDING PROTEIN TRANSPEPTIDASE, PUTATIVE-RELATED"/>
    <property type="match status" value="1"/>
</dbReference>
<dbReference type="InterPro" id="IPR009647">
    <property type="entry name" value="PBP_C"/>
</dbReference>
<organism evidence="16 17">
    <name type="scientific">Dysgonomonas macrotermitis</name>
    <dbReference type="NCBI Taxonomy" id="1346286"/>
    <lineage>
        <taxon>Bacteria</taxon>
        <taxon>Pseudomonadati</taxon>
        <taxon>Bacteroidota</taxon>
        <taxon>Bacteroidia</taxon>
        <taxon>Bacteroidales</taxon>
        <taxon>Dysgonomonadaceae</taxon>
        <taxon>Dysgonomonas</taxon>
    </lineage>
</organism>
<dbReference type="EC" id="2.4.99.28" evidence="10"/>
<evidence type="ECO:0000256" key="6">
    <source>
        <dbReference type="ARBA" id="ARBA00022676"/>
    </source>
</evidence>
<dbReference type="InterPro" id="IPR012338">
    <property type="entry name" value="Beta-lactam/transpept-like"/>
</dbReference>
<dbReference type="Gene3D" id="3.40.710.10">
    <property type="entry name" value="DD-peptidase/beta-lactamase superfamily"/>
    <property type="match status" value="1"/>
</dbReference>
<dbReference type="Pfam" id="PF00905">
    <property type="entry name" value="Transpeptidase"/>
    <property type="match status" value="1"/>
</dbReference>
<gene>
    <name evidence="16" type="ORF">SAMN05444362_104124</name>
</gene>
<keyword evidence="12" id="KW-0812">Transmembrane</keyword>
<dbReference type="InterPro" id="IPR001460">
    <property type="entry name" value="PCN-bd_Tpept"/>
</dbReference>
<evidence type="ECO:0000256" key="8">
    <source>
        <dbReference type="ARBA" id="ARBA00022801"/>
    </source>
</evidence>
<dbReference type="Pfam" id="PF06832">
    <property type="entry name" value="BiPBP_C"/>
    <property type="match status" value="1"/>
</dbReference>
<dbReference type="EMBL" id="FQUC01000004">
    <property type="protein sequence ID" value="SHF18830.1"/>
    <property type="molecule type" value="Genomic_DNA"/>
</dbReference>
<feature type="transmembrane region" description="Helical" evidence="12">
    <location>
        <begin position="47"/>
        <end position="65"/>
    </location>
</feature>
<comment type="similarity">
    <text evidence="3">In the N-terminal section; belongs to the glycosyltransferase 51 family.</text>
</comment>
<feature type="domain" description="Penicillin-binding protein transpeptidase" evidence="13">
    <location>
        <begin position="338"/>
        <end position="588"/>
    </location>
</feature>
<evidence type="ECO:0000256" key="2">
    <source>
        <dbReference type="ARBA" id="ARBA00007090"/>
    </source>
</evidence>
<evidence type="ECO:0000256" key="5">
    <source>
        <dbReference type="ARBA" id="ARBA00022670"/>
    </source>
</evidence>
<evidence type="ECO:0000256" key="4">
    <source>
        <dbReference type="ARBA" id="ARBA00022645"/>
    </source>
</evidence>
<name>A0A1M4ZL72_9BACT</name>
<keyword evidence="4" id="KW-0121">Carboxypeptidase</keyword>
<sequence>MVQRGVRKNTIDILKTKLIFRLRFYFTIYRMKRFFLKWIDRYRTAKLKYRISIPVMLILSIWYIFCLPSPLFDVPYSTVVSDRHEELLGARIADDQQWRFPTVDSVPEKYKTCLIEFEDQYFRYHWGINPGSILRAVKQNFSEKRIVSGASTITMQTIRLARKENRTFGEKFLEMIMATRLEFSYSKDEIINLYASHAPMGGNVVGIEAASWRYFGHQSSTLSWAEAATLAVLPNSPAMMHFGRNRSKLLSKRNNLLKKLYEREILDKTDYELALAEPLPFEPYALPQIAPHLVTKIYKEQGGKQIRTTIDKQRQLLIENILSRWNAEFAQNEIKNIAAIVIDVEKNEVIAYCGNVHFDKSISANQVDILQSPRSTGSILKPFLYCAMMDNGQLLPNQLLADIPININGFTPKNFSLNYDGAVPASEALARSLNIPFVTSLRKYGVTKFYNLLRDAGMTTLSRSPDNYGLSLILGGAEGKLWDISQMYAHMAQSLNDYNREQSYWKRKPVSYIYDEDNDKTEEHITDPLFKAGAIWLTLDALTNLNRPEEIDWRSIPSIQKIAWKTGTSFGFRDGWAVGVNPKYTVGVWVGNSDGEGRPGLTGARTAGMVMFDIFNALPSSKWFTAPIRDLVKTEVCRESGFLTGVNCPESSKDTLWVTKKALEAPVCSYHIKVNVSEDFKYRVYEDCAGGRGIVQTSWFVLPASWEWFYKEHHPSYRSLPPFSPECQADDNTKVMEFIYPVNNAVVSIPKQLDGTQGRIIFELAHRNPQSKVFWHLDEDYIGETQNFHKKELSPLKGNHRLTVVDEAGNSVSIRFIVK</sequence>
<evidence type="ECO:0000256" key="9">
    <source>
        <dbReference type="ARBA" id="ARBA00023268"/>
    </source>
</evidence>
<evidence type="ECO:0000259" key="14">
    <source>
        <dbReference type="Pfam" id="PF00912"/>
    </source>
</evidence>
<dbReference type="Gene3D" id="1.10.3810.10">
    <property type="entry name" value="Biosynthetic peptidoglycan transglycosylase-like"/>
    <property type="match status" value="1"/>
</dbReference>
<dbReference type="InterPro" id="IPR011815">
    <property type="entry name" value="PBP_1c"/>
</dbReference>
<dbReference type="Pfam" id="PF00912">
    <property type="entry name" value="Transgly"/>
    <property type="match status" value="1"/>
</dbReference>
<dbReference type="NCBIfam" id="TIGR02073">
    <property type="entry name" value="PBP_1c"/>
    <property type="match status" value="1"/>
</dbReference>
<keyword evidence="7" id="KW-0808">Transferase</keyword>
<evidence type="ECO:0000313" key="17">
    <source>
        <dbReference type="Proteomes" id="UP000184480"/>
    </source>
</evidence>
<evidence type="ECO:0000256" key="12">
    <source>
        <dbReference type="SAM" id="Phobius"/>
    </source>
</evidence>
<dbReference type="InterPro" id="IPR023346">
    <property type="entry name" value="Lysozyme-like_dom_sf"/>
</dbReference>
<evidence type="ECO:0000256" key="7">
    <source>
        <dbReference type="ARBA" id="ARBA00022679"/>
    </source>
</evidence>
<keyword evidence="17" id="KW-1185">Reference proteome</keyword>
<dbReference type="GO" id="GO:0030288">
    <property type="term" value="C:outer membrane-bounded periplasmic space"/>
    <property type="evidence" value="ECO:0007669"/>
    <property type="project" value="TreeGrafter"/>
</dbReference>
<dbReference type="InterPro" id="IPR036950">
    <property type="entry name" value="PBP_transglycosylase"/>
</dbReference>
<keyword evidence="12" id="KW-0472">Membrane</keyword>
<evidence type="ECO:0000256" key="11">
    <source>
        <dbReference type="ARBA" id="ARBA00049902"/>
    </source>
</evidence>
<evidence type="ECO:0000256" key="3">
    <source>
        <dbReference type="ARBA" id="ARBA00007739"/>
    </source>
</evidence>
<keyword evidence="9" id="KW-0511">Multifunctional enzyme</keyword>
<dbReference type="STRING" id="1346286.SAMN05444362_104124"/>
<comment type="similarity">
    <text evidence="2">In the C-terminal section; belongs to the transpeptidase family.</text>
</comment>